<evidence type="ECO:0000259" key="2">
    <source>
        <dbReference type="PROSITE" id="PS50157"/>
    </source>
</evidence>
<keyword evidence="1" id="KW-0479">Metal-binding</keyword>
<protein>
    <recommendedName>
        <fullName evidence="2">C2H2-type domain-containing protein</fullName>
    </recommendedName>
</protein>
<dbReference type="InterPro" id="IPR036236">
    <property type="entry name" value="Znf_C2H2_sf"/>
</dbReference>
<evidence type="ECO:0000313" key="4">
    <source>
        <dbReference type="Proteomes" id="UP000095009"/>
    </source>
</evidence>
<dbReference type="STRING" id="857566.A0A1E3PH36"/>
<dbReference type="AlphaFoldDB" id="A0A1E3PH36"/>
<keyword evidence="1" id="KW-0862">Zinc</keyword>
<proteinExistence type="predicted"/>
<accession>A0A1E3PH36</accession>
<dbReference type="InterPro" id="IPR013087">
    <property type="entry name" value="Znf_C2H2_type"/>
</dbReference>
<keyword evidence="1" id="KW-0863">Zinc-finger</keyword>
<dbReference type="PROSITE" id="PS00028">
    <property type="entry name" value="ZINC_FINGER_C2H2_1"/>
    <property type="match status" value="1"/>
</dbReference>
<sequence length="569" mass="63235">MNSFSTFADSGEKKAELSVDSVTSEAQVVSPTPFNSLFSTGQSRLDYLSCETKWPITRSMSSDSTPGQIQNRENEVPDWEFFEASRVLDTDCIEIHDNISSIGLDKFLLSVGMGDGSGISDSRLTTEEYNISKDVKRINRFGYKPEVSSDLDCFDYSNITSSSAAPARTQSFSSDNFMTYSLGLSKDTSNNPLSHLAPHPVSKIPSLDSYAMAQSIQPHNIPIDTVDLDDGVKTPFESFDELRLPLNNHFSNEWNNEYQQHNNNYSFKPEFVPNLLQVQMNSPTTPTVHERSNLSNYASPTNYSSENLSTMDSGVIQYNPKWSCSIDKGPCYAISEPSNSTSSEMSFPVSLVDNTGTKATAQGGLISTAPGSATYIPMMSPVTTPITAATGVSPIGSIPLSPGSYSSIMRSKKYQRFLKLQSPSMFPFECHICHTSFRIKGYLTRHLRKHIRDKPFICPFYAKSKTKERTMNKTNLSLSHQSALCHPTGGFTRRDTYKTHLKALHFEYPIGVKSDCRNQSEGRCRGCGKWFVNNEFWIRTHMVTGQCVGLTTEETGLIENSSASDDNNI</sequence>
<name>A0A1E3PH36_9ASCO</name>
<dbReference type="SUPFAM" id="SSF57667">
    <property type="entry name" value="beta-beta-alpha zinc fingers"/>
    <property type="match status" value="1"/>
</dbReference>
<keyword evidence="4" id="KW-1185">Reference proteome</keyword>
<evidence type="ECO:0000313" key="3">
    <source>
        <dbReference type="EMBL" id="ODQ64746.1"/>
    </source>
</evidence>
<dbReference type="EMBL" id="KV454411">
    <property type="protein sequence ID" value="ODQ64746.1"/>
    <property type="molecule type" value="Genomic_DNA"/>
</dbReference>
<dbReference type="Proteomes" id="UP000095009">
    <property type="component" value="Unassembled WGS sequence"/>
</dbReference>
<gene>
    <name evidence="3" type="ORF">NADFUDRAFT_83634</name>
</gene>
<dbReference type="OrthoDB" id="9439903at2759"/>
<organism evidence="3 4">
    <name type="scientific">Nadsonia fulvescens var. elongata DSM 6958</name>
    <dbReference type="NCBI Taxonomy" id="857566"/>
    <lineage>
        <taxon>Eukaryota</taxon>
        <taxon>Fungi</taxon>
        <taxon>Dikarya</taxon>
        <taxon>Ascomycota</taxon>
        <taxon>Saccharomycotina</taxon>
        <taxon>Dipodascomycetes</taxon>
        <taxon>Dipodascales</taxon>
        <taxon>Dipodascales incertae sedis</taxon>
        <taxon>Nadsonia</taxon>
    </lineage>
</organism>
<evidence type="ECO:0000256" key="1">
    <source>
        <dbReference type="PROSITE-ProRule" id="PRU00042"/>
    </source>
</evidence>
<dbReference type="Gene3D" id="3.30.160.60">
    <property type="entry name" value="Classic Zinc Finger"/>
    <property type="match status" value="1"/>
</dbReference>
<dbReference type="PROSITE" id="PS50157">
    <property type="entry name" value="ZINC_FINGER_C2H2_2"/>
    <property type="match status" value="1"/>
</dbReference>
<feature type="domain" description="C2H2-type" evidence="2">
    <location>
        <begin position="428"/>
        <end position="455"/>
    </location>
</feature>
<reference evidence="3 4" key="1">
    <citation type="journal article" date="2016" name="Proc. Natl. Acad. Sci. U.S.A.">
        <title>Comparative genomics of biotechnologically important yeasts.</title>
        <authorList>
            <person name="Riley R."/>
            <person name="Haridas S."/>
            <person name="Wolfe K.H."/>
            <person name="Lopes M.R."/>
            <person name="Hittinger C.T."/>
            <person name="Goeker M."/>
            <person name="Salamov A.A."/>
            <person name="Wisecaver J.H."/>
            <person name="Long T.M."/>
            <person name="Calvey C.H."/>
            <person name="Aerts A.L."/>
            <person name="Barry K.W."/>
            <person name="Choi C."/>
            <person name="Clum A."/>
            <person name="Coughlan A.Y."/>
            <person name="Deshpande S."/>
            <person name="Douglass A.P."/>
            <person name="Hanson S.J."/>
            <person name="Klenk H.-P."/>
            <person name="LaButti K.M."/>
            <person name="Lapidus A."/>
            <person name="Lindquist E.A."/>
            <person name="Lipzen A.M."/>
            <person name="Meier-Kolthoff J.P."/>
            <person name="Ohm R.A."/>
            <person name="Otillar R.P."/>
            <person name="Pangilinan J.L."/>
            <person name="Peng Y."/>
            <person name="Rokas A."/>
            <person name="Rosa C.A."/>
            <person name="Scheuner C."/>
            <person name="Sibirny A.A."/>
            <person name="Slot J.C."/>
            <person name="Stielow J.B."/>
            <person name="Sun H."/>
            <person name="Kurtzman C.P."/>
            <person name="Blackwell M."/>
            <person name="Grigoriev I.V."/>
            <person name="Jeffries T.W."/>
        </authorList>
    </citation>
    <scope>NUCLEOTIDE SEQUENCE [LARGE SCALE GENOMIC DNA]</scope>
    <source>
        <strain evidence="3 4">DSM 6958</strain>
    </source>
</reference>
<dbReference type="GO" id="GO:0008270">
    <property type="term" value="F:zinc ion binding"/>
    <property type="evidence" value="ECO:0007669"/>
    <property type="project" value="UniProtKB-KW"/>
</dbReference>